<comment type="caution">
    <text evidence="2">The sequence shown here is derived from an EMBL/GenBank/DDBJ whole genome shotgun (WGS) entry which is preliminary data.</text>
</comment>
<organism evidence="2 3">
    <name type="scientific">[Clostridium] citroniae WAL-17108</name>
    <dbReference type="NCBI Taxonomy" id="742733"/>
    <lineage>
        <taxon>Bacteria</taxon>
        <taxon>Bacillati</taxon>
        <taxon>Bacillota</taxon>
        <taxon>Clostridia</taxon>
        <taxon>Lachnospirales</taxon>
        <taxon>Lachnospiraceae</taxon>
        <taxon>Enterocloster</taxon>
    </lineage>
</organism>
<evidence type="ECO:0000313" key="3">
    <source>
        <dbReference type="Proteomes" id="UP000003763"/>
    </source>
</evidence>
<protein>
    <recommendedName>
        <fullName evidence="1">Pyruvate carboxyltransferase domain-containing protein</fullName>
    </recommendedName>
</protein>
<dbReference type="GO" id="GO:0003824">
    <property type="term" value="F:catalytic activity"/>
    <property type="evidence" value="ECO:0007669"/>
    <property type="project" value="InterPro"/>
</dbReference>
<dbReference type="PATRIC" id="fig|742733.3.peg.5428"/>
<dbReference type="SUPFAM" id="SSF51569">
    <property type="entry name" value="Aldolase"/>
    <property type="match status" value="1"/>
</dbReference>
<reference evidence="2 3" key="1">
    <citation type="submission" date="2011-08" db="EMBL/GenBank/DDBJ databases">
        <title>The Genome Sequence of Clostridium citroniae WAL-17108.</title>
        <authorList>
            <consortium name="The Broad Institute Genome Sequencing Platform"/>
            <person name="Earl A."/>
            <person name="Ward D."/>
            <person name="Feldgarden M."/>
            <person name="Gevers D."/>
            <person name="Finegold S.M."/>
            <person name="Summanen P.H."/>
            <person name="Molitoris D.R."/>
            <person name="Vaisanen M.L."/>
            <person name="Daigneault M."/>
            <person name="Allen-Vercoe E."/>
            <person name="Young S.K."/>
            <person name="Zeng Q."/>
            <person name="Gargeya S."/>
            <person name="Fitzgerald M."/>
            <person name="Haas B."/>
            <person name="Abouelleil A."/>
            <person name="Alvarado L."/>
            <person name="Arachchi H.M."/>
            <person name="Berlin A."/>
            <person name="Brown A."/>
            <person name="Chapman S.B."/>
            <person name="Chen Z."/>
            <person name="Dunbar C."/>
            <person name="Freedman E."/>
            <person name="Gearin G."/>
            <person name="Gellesch M."/>
            <person name="Goldberg J."/>
            <person name="Griggs A."/>
            <person name="Gujja S."/>
            <person name="Heiman D."/>
            <person name="Howarth C."/>
            <person name="Larson L."/>
            <person name="Lui A."/>
            <person name="MacDonald P.J.P."/>
            <person name="Montmayeur A."/>
            <person name="Murphy C."/>
            <person name="Neiman D."/>
            <person name="Pearson M."/>
            <person name="Priest M."/>
            <person name="Roberts A."/>
            <person name="Saif S."/>
            <person name="Shea T."/>
            <person name="Shenoy N."/>
            <person name="Sisk P."/>
            <person name="Stolte C."/>
            <person name="Sykes S."/>
            <person name="Wortman J."/>
            <person name="Nusbaum C."/>
            <person name="Birren B."/>
        </authorList>
    </citation>
    <scope>NUCLEOTIDE SEQUENCE [LARGE SCALE GENOMIC DNA]</scope>
    <source>
        <strain evidence="2 3">WAL-17108</strain>
    </source>
</reference>
<dbReference type="AlphaFoldDB" id="G5HRT1"/>
<dbReference type="Proteomes" id="UP000003763">
    <property type="component" value="Unassembled WGS sequence"/>
</dbReference>
<dbReference type="EMBL" id="ADLJ01000049">
    <property type="protein sequence ID" value="EHE95798.1"/>
    <property type="molecule type" value="Genomic_DNA"/>
</dbReference>
<evidence type="ECO:0000259" key="1">
    <source>
        <dbReference type="Pfam" id="PF00682"/>
    </source>
</evidence>
<proteinExistence type="predicted"/>
<dbReference type="InterPro" id="IPR013785">
    <property type="entry name" value="Aldolase_TIM"/>
</dbReference>
<dbReference type="Pfam" id="PF00682">
    <property type="entry name" value="HMGL-like"/>
    <property type="match status" value="1"/>
</dbReference>
<gene>
    <name evidence="2" type="ORF">HMPREF9469_05293</name>
</gene>
<dbReference type="Gene3D" id="3.20.20.70">
    <property type="entry name" value="Aldolase class I"/>
    <property type="match status" value="1"/>
</dbReference>
<name>G5HRT1_9FIRM</name>
<dbReference type="RefSeq" id="WP_007869449.1">
    <property type="nucleotide sequence ID" value="NZ_JH376430.1"/>
</dbReference>
<dbReference type="HOGENOM" id="CLU_049173_1_1_9"/>
<sequence length="339" mass="38772">MNKNISILDCTLRDGGYVNNWEFDNRTASGIIEELQDAGIEFVEVGILGLTKKAEEQVKFNNFSEILPLLKKKNNKCVYTLMLTYSEKDSFQIPGCGEDTVQCIRLAFFKPEWKDALKYAEGLKQKGYIVFLQAMATSVYSDEELEALVKEVNDVEPYAFYIVDSFGVLYNRDVLHLMKVVDDILAPGIAFGFHAHNNIQMAFSNSQVFAEYETDRHLIIDAGIYGMGRGAGNLATELIAQYLNKNFGKQYDIGKILNVFDAYIRRIFETYYWGYSMEYFTTSSKNTNSAYGWYLNKKGVSRLKDLSGVLDYIPDDFRYTLITKVADEAMEKYGQDDNR</sequence>
<accession>G5HRT1</accession>
<dbReference type="eggNOG" id="COG0119">
    <property type="taxonomic scope" value="Bacteria"/>
</dbReference>
<dbReference type="CDD" id="cd07944">
    <property type="entry name" value="DRE_TIM_HOA_like"/>
    <property type="match status" value="1"/>
</dbReference>
<feature type="domain" description="Pyruvate carboxyltransferase" evidence="1">
    <location>
        <begin position="114"/>
        <end position="257"/>
    </location>
</feature>
<dbReference type="InterPro" id="IPR000891">
    <property type="entry name" value="PYR_CT"/>
</dbReference>
<evidence type="ECO:0000313" key="2">
    <source>
        <dbReference type="EMBL" id="EHE95798.1"/>
    </source>
</evidence>